<evidence type="ECO:0000313" key="2">
    <source>
        <dbReference type="Ensembl" id="ENSAPEP00000012131.1"/>
    </source>
</evidence>
<keyword evidence="1" id="KW-1133">Transmembrane helix</keyword>
<reference evidence="2" key="3">
    <citation type="submission" date="2025-09" db="UniProtKB">
        <authorList>
            <consortium name="Ensembl"/>
        </authorList>
    </citation>
    <scope>IDENTIFICATION</scope>
</reference>
<keyword evidence="1" id="KW-0812">Transmembrane</keyword>
<dbReference type="GeneTree" id="ENSGT01030000235633"/>
<accession>A0A3P8SJ02</accession>
<reference evidence="2" key="2">
    <citation type="submission" date="2025-08" db="UniProtKB">
        <authorList>
            <consortium name="Ensembl"/>
        </authorList>
    </citation>
    <scope>IDENTIFICATION</scope>
</reference>
<keyword evidence="3" id="KW-1185">Reference proteome</keyword>
<dbReference type="Proteomes" id="UP000265080">
    <property type="component" value="Chromosome 24"/>
</dbReference>
<sequence>HFNPLWTHFNPLWTHFIPLWTHFNPLWTHFNPLWTHFNPLWAHFNPLWTHFIPLWTHFYPLWIIFSCIVGLSPAPPGVLLSERRWRLCGFGRFDFDSEGGLEKDGGDFKLFLLQVLM</sequence>
<organism evidence="2 3">
    <name type="scientific">Amphiprion percula</name>
    <name type="common">Orange clownfish</name>
    <name type="synonym">Lutjanus percula</name>
    <dbReference type="NCBI Taxonomy" id="161767"/>
    <lineage>
        <taxon>Eukaryota</taxon>
        <taxon>Metazoa</taxon>
        <taxon>Chordata</taxon>
        <taxon>Craniata</taxon>
        <taxon>Vertebrata</taxon>
        <taxon>Euteleostomi</taxon>
        <taxon>Actinopterygii</taxon>
        <taxon>Neopterygii</taxon>
        <taxon>Teleostei</taxon>
        <taxon>Neoteleostei</taxon>
        <taxon>Acanthomorphata</taxon>
        <taxon>Ovalentaria</taxon>
        <taxon>Pomacentridae</taxon>
        <taxon>Amphiprion</taxon>
    </lineage>
</organism>
<feature type="transmembrane region" description="Helical" evidence="1">
    <location>
        <begin position="59"/>
        <end position="80"/>
    </location>
</feature>
<dbReference type="Ensembl" id="ENSAPET00000012458.1">
    <property type="protein sequence ID" value="ENSAPEP00000012131.1"/>
    <property type="gene ID" value="ENSAPEG00000008659.1"/>
</dbReference>
<proteinExistence type="predicted"/>
<keyword evidence="1" id="KW-0472">Membrane</keyword>
<dbReference type="AlphaFoldDB" id="A0A3P8SJ02"/>
<protein>
    <submittedName>
        <fullName evidence="2">Uncharacterized protein</fullName>
    </submittedName>
</protein>
<evidence type="ECO:0000313" key="3">
    <source>
        <dbReference type="Proteomes" id="UP000265080"/>
    </source>
</evidence>
<name>A0A3P8SJ02_AMPPE</name>
<evidence type="ECO:0000256" key="1">
    <source>
        <dbReference type="SAM" id="Phobius"/>
    </source>
</evidence>
<reference evidence="2 3" key="1">
    <citation type="submission" date="2018-03" db="EMBL/GenBank/DDBJ databases">
        <title>Finding Nemo's genes: A chromosome-scale reference assembly of the genome of the orange clownfish Amphiprion percula.</title>
        <authorList>
            <person name="Lehmann R."/>
        </authorList>
    </citation>
    <scope>NUCLEOTIDE SEQUENCE</scope>
</reference>